<keyword evidence="3 5" id="KW-0732">Signal</keyword>
<feature type="chain" id="PRO_5008689400" evidence="5">
    <location>
        <begin position="21"/>
        <end position="259"/>
    </location>
</feature>
<dbReference type="CDD" id="cd13703">
    <property type="entry name" value="PBP2_HisJ_LAO"/>
    <property type="match status" value="1"/>
</dbReference>
<dbReference type="GO" id="GO:0030288">
    <property type="term" value="C:outer membrane-bounded periplasmic space"/>
    <property type="evidence" value="ECO:0007669"/>
    <property type="project" value="UniProtKB-ARBA"/>
</dbReference>
<dbReference type="Pfam" id="PF00497">
    <property type="entry name" value="SBP_bac_3"/>
    <property type="match status" value="1"/>
</dbReference>
<dbReference type="PROSITE" id="PS01039">
    <property type="entry name" value="SBP_BACTERIAL_3"/>
    <property type="match status" value="1"/>
</dbReference>
<evidence type="ECO:0000256" key="1">
    <source>
        <dbReference type="ARBA" id="ARBA00004196"/>
    </source>
</evidence>
<sequence length="259" mass="27642">MKLKALCLGMGLLCSLSSFAATELRYGVEAEYPPFESRNASGELEGFDIELGKAICKAAQLKCSWVETSFDALIPGLVAKKFDAINSAMNITEQRKKSIDFTQPIYRIPSQLVGKSGDGMQATAEGLKGKTIGVLQGSIQETYAKEHWEKQGVTVVSYKDQNMAWADLLNGRIDASLVMSAAGQAGFLSKPQGKGFGFIGKPVSDDTILGSGIGFGLRKGDDATKKQLDAAIDKVRADGTINTLAAKYFPGIDVSVNAQ</sequence>
<dbReference type="InterPro" id="IPR018313">
    <property type="entry name" value="SBP_3_CS"/>
</dbReference>
<evidence type="ECO:0000256" key="5">
    <source>
        <dbReference type="SAM" id="SignalP"/>
    </source>
</evidence>
<dbReference type="PANTHER" id="PTHR35936:SF13">
    <property type="entry name" value="HISTIDINE-BINDING PERIPLASMIC PROTEIN"/>
    <property type="match status" value="1"/>
</dbReference>
<dbReference type="OrthoDB" id="9768183at2"/>
<dbReference type="SMART" id="SM00062">
    <property type="entry name" value="PBPb"/>
    <property type="match status" value="1"/>
</dbReference>
<dbReference type="Gene3D" id="3.40.190.10">
    <property type="entry name" value="Periplasmic binding protein-like II"/>
    <property type="match status" value="2"/>
</dbReference>
<evidence type="ECO:0000256" key="4">
    <source>
        <dbReference type="RuleBase" id="RU003744"/>
    </source>
</evidence>
<evidence type="ECO:0000259" key="6">
    <source>
        <dbReference type="SMART" id="SM00062"/>
    </source>
</evidence>
<dbReference type="PANTHER" id="PTHR35936">
    <property type="entry name" value="MEMBRANE-BOUND LYTIC MUREIN TRANSGLYCOSYLASE F"/>
    <property type="match status" value="1"/>
</dbReference>
<gene>
    <name evidence="7" type="ORF">GA0061071_105165</name>
</gene>
<accession>A0A1C4BLU3</accession>
<feature type="signal peptide" evidence="5">
    <location>
        <begin position="1"/>
        <end position="20"/>
    </location>
</feature>
<dbReference type="EMBL" id="FMAY01000005">
    <property type="protein sequence ID" value="SCC07876.1"/>
    <property type="molecule type" value="Genomic_DNA"/>
</dbReference>
<evidence type="ECO:0000256" key="2">
    <source>
        <dbReference type="ARBA" id="ARBA00010333"/>
    </source>
</evidence>
<keyword evidence="8" id="KW-1185">Reference proteome</keyword>
<reference evidence="8" key="1">
    <citation type="submission" date="2016-08" db="EMBL/GenBank/DDBJ databases">
        <authorList>
            <person name="Varghese N."/>
            <person name="Submissions Spin"/>
        </authorList>
    </citation>
    <scope>NUCLEOTIDE SEQUENCE [LARGE SCALE GENOMIC DNA]</scope>
    <source>
        <strain evidence="8">REICA_082</strain>
    </source>
</reference>
<evidence type="ECO:0000313" key="7">
    <source>
        <dbReference type="EMBL" id="SCC07876.1"/>
    </source>
</evidence>
<organism evidence="7 8">
    <name type="scientific">Kosakonia oryzendophytica</name>
    <dbReference type="NCBI Taxonomy" id="1005665"/>
    <lineage>
        <taxon>Bacteria</taxon>
        <taxon>Pseudomonadati</taxon>
        <taxon>Pseudomonadota</taxon>
        <taxon>Gammaproteobacteria</taxon>
        <taxon>Enterobacterales</taxon>
        <taxon>Enterobacteriaceae</taxon>
        <taxon>Kosakonia</taxon>
    </lineage>
</organism>
<evidence type="ECO:0000256" key="3">
    <source>
        <dbReference type="ARBA" id="ARBA00022729"/>
    </source>
</evidence>
<dbReference type="RefSeq" id="WP_061496048.1">
    <property type="nucleotide sequence ID" value="NZ_CP115659.1"/>
</dbReference>
<dbReference type="SUPFAM" id="SSF53850">
    <property type="entry name" value="Periplasmic binding protein-like II"/>
    <property type="match status" value="1"/>
</dbReference>
<evidence type="ECO:0000313" key="8">
    <source>
        <dbReference type="Proteomes" id="UP000198975"/>
    </source>
</evidence>
<comment type="similarity">
    <text evidence="2 4">Belongs to the bacterial solute-binding protein 3 family.</text>
</comment>
<dbReference type="Proteomes" id="UP000198975">
    <property type="component" value="Unassembled WGS sequence"/>
</dbReference>
<protein>
    <submittedName>
        <fullName evidence="7">Lysine/arginine/ornithine transport system substrate-binding protein</fullName>
    </submittedName>
</protein>
<proteinExistence type="inferred from homology"/>
<comment type="subcellular location">
    <subcellularLocation>
        <location evidence="1">Cell envelope</location>
    </subcellularLocation>
</comment>
<dbReference type="InterPro" id="IPR001638">
    <property type="entry name" value="Solute-binding_3/MltF_N"/>
</dbReference>
<name>A0A1C4BLU3_9ENTR</name>
<feature type="domain" description="Solute-binding protein family 3/N-terminal" evidence="6">
    <location>
        <begin position="23"/>
        <end position="252"/>
    </location>
</feature>
<dbReference type="AlphaFoldDB" id="A0A1C4BLU3"/>